<proteinExistence type="predicted"/>
<reference evidence="2" key="1">
    <citation type="journal article" date="2022" name="Mol. Ecol. Resour.">
        <title>The genomes of chicory, endive, great burdock and yacon provide insights into Asteraceae palaeo-polyploidization history and plant inulin production.</title>
        <authorList>
            <person name="Fan W."/>
            <person name="Wang S."/>
            <person name="Wang H."/>
            <person name="Wang A."/>
            <person name="Jiang F."/>
            <person name="Liu H."/>
            <person name="Zhao H."/>
            <person name="Xu D."/>
            <person name="Zhang Y."/>
        </authorList>
    </citation>
    <scope>NUCLEOTIDE SEQUENCE [LARGE SCALE GENOMIC DNA]</scope>
    <source>
        <strain evidence="2">cv. Punajuju</strain>
    </source>
</reference>
<reference evidence="1 2" key="2">
    <citation type="journal article" date="2022" name="Mol. Ecol. Resour.">
        <title>The genomes of chicory, endive, great burdock and yacon provide insights into Asteraceae paleo-polyploidization history and plant inulin production.</title>
        <authorList>
            <person name="Fan W."/>
            <person name="Wang S."/>
            <person name="Wang H."/>
            <person name="Wang A."/>
            <person name="Jiang F."/>
            <person name="Liu H."/>
            <person name="Zhao H."/>
            <person name="Xu D."/>
            <person name="Zhang Y."/>
        </authorList>
    </citation>
    <scope>NUCLEOTIDE SEQUENCE [LARGE SCALE GENOMIC DNA]</scope>
    <source>
        <strain evidence="2">cv. Punajuju</strain>
        <tissue evidence="1">Leaves</tissue>
    </source>
</reference>
<evidence type="ECO:0000313" key="2">
    <source>
        <dbReference type="Proteomes" id="UP001055811"/>
    </source>
</evidence>
<name>A0ACB9E3D5_CICIN</name>
<gene>
    <name evidence="1" type="ORF">L2E82_25246</name>
</gene>
<dbReference type="EMBL" id="CM042012">
    <property type="protein sequence ID" value="KAI3753200.1"/>
    <property type="molecule type" value="Genomic_DNA"/>
</dbReference>
<keyword evidence="2" id="KW-1185">Reference proteome</keyword>
<evidence type="ECO:0000313" key="1">
    <source>
        <dbReference type="EMBL" id="KAI3753200.1"/>
    </source>
</evidence>
<comment type="caution">
    <text evidence="1">The sequence shown here is derived from an EMBL/GenBank/DDBJ whole genome shotgun (WGS) entry which is preliminary data.</text>
</comment>
<organism evidence="1 2">
    <name type="scientific">Cichorium intybus</name>
    <name type="common">Chicory</name>
    <dbReference type="NCBI Taxonomy" id="13427"/>
    <lineage>
        <taxon>Eukaryota</taxon>
        <taxon>Viridiplantae</taxon>
        <taxon>Streptophyta</taxon>
        <taxon>Embryophyta</taxon>
        <taxon>Tracheophyta</taxon>
        <taxon>Spermatophyta</taxon>
        <taxon>Magnoliopsida</taxon>
        <taxon>eudicotyledons</taxon>
        <taxon>Gunneridae</taxon>
        <taxon>Pentapetalae</taxon>
        <taxon>asterids</taxon>
        <taxon>campanulids</taxon>
        <taxon>Asterales</taxon>
        <taxon>Asteraceae</taxon>
        <taxon>Cichorioideae</taxon>
        <taxon>Cichorieae</taxon>
        <taxon>Cichoriinae</taxon>
        <taxon>Cichorium</taxon>
    </lineage>
</organism>
<accession>A0ACB9E3D5</accession>
<protein>
    <submittedName>
        <fullName evidence="1">Uncharacterized protein</fullName>
    </submittedName>
</protein>
<dbReference type="Proteomes" id="UP001055811">
    <property type="component" value="Linkage Group LG04"/>
</dbReference>
<sequence>MFIFRVRKFCWNLPFYSRAFPCSWTKTKFKCRELKMLHKLVWNLIESNKGWRFYGHLQDSFLYERDERGREGDGEKGRETFDVLDGEDLFDNRSSSR</sequence>